<dbReference type="PANTHER" id="PTHR46330">
    <property type="entry name" value="TUMOR NECROSIS FACTOR RECEPTOR SUPERFAMILY MEMBER 10B"/>
    <property type="match status" value="1"/>
</dbReference>
<comment type="caution">
    <text evidence="9">The sequence shown here is derived from an EMBL/GenBank/DDBJ whole genome shotgun (WGS) entry which is preliminary data.</text>
</comment>
<dbReference type="InterPro" id="IPR009030">
    <property type="entry name" value="Growth_fac_rcpt_cys_sf"/>
</dbReference>
<name>A0AAU9J8S8_9CILI</name>
<dbReference type="CDD" id="cd00064">
    <property type="entry name" value="FU"/>
    <property type="match status" value="6"/>
</dbReference>
<feature type="domain" description="TNFR-Cys" evidence="8">
    <location>
        <begin position="3197"/>
        <end position="3232"/>
    </location>
</feature>
<keyword evidence="10" id="KW-1185">Reference proteome</keyword>
<dbReference type="EMBL" id="CAJZBQ010000029">
    <property type="protein sequence ID" value="CAG9321670.1"/>
    <property type="molecule type" value="Genomic_DNA"/>
</dbReference>
<dbReference type="Gene3D" id="2.10.220.10">
    <property type="entry name" value="Hormone Receptor, Insulin-like Growth Factor Receptor 1, Chain A, domain 2"/>
    <property type="match status" value="6"/>
</dbReference>
<dbReference type="InterPro" id="IPR001368">
    <property type="entry name" value="TNFR/NGFR_Cys_rich_reg"/>
</dbReference>
<dbReference type="InterPro" id="IPR052491">
    <property type="entry name" value="TNFRSF10"/>
</dbReference>
<dbReference type="PROSITE" id="PS00652">
    <property type="entry name" value="TNFR_NGFR_1"/>
    <property type="match status" value="5"/>
</dbReference>
<evidence type="ECO:0000256" key="3">
    <source>
        <dbReference type="ARBA" id="ARBA00023136"/>
    </source>
</evidence>
<dbReference type="GO" id="GO:0016020">
    <property type="term" value="C:membrane"/>
    <property type="evidence" value="ECO:0007669"/>
    <property type="project" value="UniProtKB-SubCell"/>
</dbReference>
<keyword evidence="2" id="KW-0677">Repeat</keyword>
<dbReference type="SMART" id="SM01411">
    <property type="entry name" value="Ephrin_rec_like"/>
    <property type="match status" value="4"/>
</dbReference>
<dbReference type="SUPFAM" id="SSF49899">
    <property type="entry name" value="Concanavalin A-like lectins/glucanases"/>
    <property type="match status" value="10"/>
</dbReference>
<feature type="transmembrane region" description="Helical" evidence="7">
    <location>
        <begin position="4643"/>
        <end position="4662"/>
    </location>
</feature>
<evidence type="ECO:0000256" key="2">
    <source>
        <dbReference type="ARBA" id="ARBA00022737"/>
    </source>
</evidence>
<feature type="transmembrane region" description="Helical" evidence="7">
    <location>
        <begin position="4797"/>
        <end position="4817"/>
    </location>
</feature>
<dbReference type="Pfam" id="PF13385">
    <property type="entry name" value="Laminin_G_3"/>
    <property type="match status" value="3"/>
</dbReference>
<keyword evidence="4" id="KW-1015">Disulfide bond</keyword>
<evidence type="ECO:0000256" key="5">
    <source>
        <dbReference type="ARBA" id="ARBA00023170"/>
    </source>
</evidence>
<dbReference type="InterPro" id="IPR013320">
    <property type="entry name" value="ConA-like_dom_sf"/>
</dbReference>
<feature type="domain" description="TNFR-Cys" evidence="8">
    <location>
        <begin position="2178"/>
        <end position="2216"/>
    </location>
</feature>
<feature type="domain" description="TNFR-Cys" evidence="8">
    <location>
        <begin position="2515"/>
        <end position="2550"/>
    </location>
</feature>
<feature type="domain" description="TNFR-Cys" evidence="8">
    <location>
        <begin position="4291"/>
        <end position="4331"/>
    </location>
</feature>
<dbReference type="InterPro" id="IPR006212">
    <property type="entry name" value="Furin_repeat"/>
</dbReference>
<dbReference type="Proteomes" id="UP001162131">
    <property type="component" value="Unassembled WGS sequence"/>
</dbReference>
<accession>A0AAU9J8S8</accession>
<dbReference type="Gene3D" id="2.60.120.200">
    <property type="match status" value="6"/>
</dbReference>
<evidence type="ECO:0000256" key="4">
    <source>
        <dbReference type="ARBA" id="ARBA00023157"/>
    </source>
</evidence>
<gene>
    <name evidence="9" type="ORF">BSTOLATCC_MIC29591</name>
</gene>
<dbReference type="InterPro" id="IPR000742">
    <property type="entry name" value="EGF"/>
</dbReference>
<feature type="transmembrane region" description="Helical" evidence="7">
    <location>
        <begin position="4714"/>
        <end position="4739"/>
    </location>
</feature>
<evidence type="ECO:0000313" key="9">
    <source>
        <dbReference type="EMBL" id="CAG9321670.1"/>
    </source>
</evidence>
<evidence type="ECO:0000256" key="7">
    <source>
        <dbReference type="SAM" id="Phobius"/>
    </source>
</evidence>
<reference evidence="9" key="1">
    <citation type="submission" date="2021-09" db="EMBL/GenBank/DDBJ databases">
        <authorList>
            <consortium name="AG Swart"/>
            <person name="Singh M."/>
            <person name="Singh A."/>
            <person name="Seah K."/>
            <person name="Emmerich C."/>
        </authorList>
    </citation>
    <scope>NUCLEOTIDE SEQUENCE</scope>
    <source>
        <strain evidence="9">ATCC30299</strain>
    </source>
</reference>
<dbReference type="SMART" id="SM00261">
    <property type="entry name" value="FU"/>
    <property type="match status" value="17"/>
</dbReference>
<keyword evidence="5" id="KW-0675">Receptor</keyword>
<evidence type="ECO:0000256" key="1">
    <source>
        <dbReference type="ARBA" id="ARBA00004370"/>
    </source>
</evidence>
<keyword evidence="6" id="KW-0325">Glycoprotein</keyword>
<evidence type="ECO:0000259" key="8">
    <source>
        <dbReference type="PROSITE" id="PS00652"/>
    </source>
</evidence>
<feature type="transmembrane region" description="Helical" evidence="7">
    <location>
        <begin position="4862"/>
        <end position="4882"/>
    </location>
</feature>
<dbReference type="SUPFAM" id="SSF57184">
    <property type="entry name" value="Growth factor receptor domain"/>
    <property type="match status" value="13"/>
</dbReference>
<comment type="subcellular location">
    <subcellularLocation>
        <location evidence="1">Membrane</location>
    </subcellularLocation>
</comment>
<dbReference type="SMART" id="SM00181">
    <property type="entry name" value="EGF"/>
    <property type="match status" value="15"/>
</dbReference>
<keyword evidence="3 7" id="KW-0472">Membrane</keyword>
<sequence>MNIWIFPISSGVIFKTKIGTLEFIKIEALSGNYQMSLLLKDQLNFGNNDLEVRQASGLSNAWESVTFQFMQTAYNSIDFQIIINNAQTAFIISDKEANFPNGSYDWVIGDPANSFQGFIYWIQVNSDNTINFPAISPPTCQNSYYYDGSNCQLCSGSCQNWPWCVRSENCLVCKNLDCTACNGYENSMCTSCNTGLAPGCCDSLCDVCSQTWSCSTCKAGKFLIDGVCLNSCPYGFGSCATNTGILISTDFNVPFAGSYGIFTTGTDSSSYQFFDTPETIDPVPSQNRGLYFSSGKYLAGAIDLSHTFTISLWIRPESGDILGNSYGSLKVSSAGLVTLLLDSWDNTSTASLSNSVLISASSWKYLSFSINFSNKQTTLIVYSDSSPSALNSISDYVFRPASNDQLFIGKSVSDNYNGFVSYFKLWGGVINDFSGEMGDGGCGSGNGINCLWNCGFLFWGSACTACDGGCTLGCVLNGNCNICNDNLCQICSSFNSESCSQCITSAAGNPCACNSGYYKPTGLSICNQCDTSCTACSGPGYYSCTACPLGTYLLRGICMTTCPSQYSQNSTLNKCTQITNLVISGTFYEIIILNIISTFQVGSKNYNTYPSYDSNDPIPSYDRGYYFKSSSYLINSGNYMSPYFSLNFWIYPTSGGILFRKSSTLTTYISISIASGTGYPTVSLTLSNASGLNLSGTSSVLNSWNYLSIIGLVSSGKTSLSMYINDALAATSTSVNLAYLYDLGDMYIGKSSEGFAGYLWSLSAYNDETKYDADWNSAGCGGSPCPSGITLPMCSFLSYLDSSTSTCTNCLASCTNGCRNSISCGLCQMPPCYSCLSFSGPCTLCVSNASPDGNGGCACNDQYFWYSVTLKCDVCDWNCKTCLGTTYFECSECFSQYTLVGLNCLYACPYGFGSGCSPVSTPVINEFFNSSLQLTYGVFKTKMDSNRYSFFQTLDNNDAVTPDQRGLFVNEALYLQTNNFWLNHDISVGIWVNTVTDGNMLSYSSSLYNYDFVFSTDGSLLYQLCDRWRTKFKFSLASAVIPSNSWNYLSFTISYGYSSTNVNIYANGNSVTTHTNYNYIFRPKTISYLRINAYYNCFAGYIYSLQLWNALVTDFSSWIDDNICGTGLASTCLYPYTSTLYNDITTCAACDSSLTGCLRSILCNQCDDPLCATCTNFSPGSCTTCVANAAGAPSQTCACNDGYFTMYTYTCMACPAGCQHCLSWLYNSCTVCFSGYYLNNGICVSTCPDGYTMNSSTNNCDPSDSAAYFLDFYGLLKLDTIGSLNIGSDNTNTYPNYDTNDPFPAINRGYYFSGTDVASMPYMFGPTFTISIWLKALQNGTVLTKYNTNPILQIRINSQGEAILNCTMTTFWTTGSINITTDTSLFDSWYLFSTTASLFSDTSQISNLSVYGATTFNVYVNGVVDQTKTVAALSYVGDSTSGLLYIGNDNSLNNGFQGFIDRINIYTDAASYALDYVSTGCNGACSQCPSTLVCLSDCLISTYPGATCASCLSSCNNGCINGQTCRLCKQSTCLSCDEFTGDCFTCIPNAYLDIGSCYCNAYAVFDIPTQSCISCDNLCQTCASTALFECSVCGTANFLIGNLCIRECPYGFSSPSCGSVSTAVIDQTFYGDFAGSYGDFVTGMSAIYYQFWDSPESVDPTPAYKRGLYFAPGQILYSNAEIYLSHSFSIGVWVYTITNGDIIYKQTHLILASDGFLTVLLEDPNEVTASSISPAISSLSGWNYISFTVVSSSTITSVTVYSNNVAKTPVTANSMIFRDQAAKTLYIGKSTTANFKGFIYWFTLWNVPITDFSSQVNNLCGTGLGKSCLWACDINNYYTGSSCSGCNSCSLGCRRSQSCYICYDPLCTTCTGFESGECTACVSNATPTAGVCACNANYWVSGNGLSCNWACTTGCATCTGNLVYNQCTSCNTNYYLLNNQCFSSCPTGYTQDSTLNQCTNPPSSSIVTLALQNLIHLDSVDVFTVGSASNPYPSFDTADPVPSISRGYYFSSGKCMTSTTSLIISPWYTINIWAKPMSQGAIVSQLNGAVLMMGISIDSSGHVNFCIQLKDSSLVQITGTSNLFFSWHNIVFYGDIVNAYTVAYYVLDGVAKSNLSSSNKQPFISTGQVIVGKQSLTDSLGGFIWSIKIYNDNSYSLSEWITSGCATGCTNCPSEKLCPDNCGFGYFYSSSCTACSSCSYGCRSTLTCRLCKQKECLSCVDFTGDCSSCITNASLNNGSCACNSNSIWIQSSATCEICDIICSSCAGSYYFECTACIATKILVGTVCLHQCPTGFSSSGCTSTSSPVVDASLYDNFQGNYGIFNVGANPSTYYFSNSPEADDPIPAVSRGLYFSSGKFLESSVSLSLSSSFSLGFWILVESAGDILEKQSSFTMSSNGQTTITLQSPLQVVSTATASALTFTGWGYISISVKYLNGGSTITNYINNIAGTPISSTSKIFRDALSSALILGKSSSSSSFSGFLYWITVWNSALSDFSAEKNNLCGTGLGSSCLWNCDISQYYTGSACSSCSTCPLGCRRSNSCNVCYDTLCATCSFFNSGQCSACVTHASVLAGGICACNANYIPSTDGFSCVWGCYAGCASCSGTLYTQCTSCFSGWFLYDNMCLLACPTGFTQDSGLNQCTSPPTSPIISLQFQNLIILNTVNTFSIGSSSTNTYPTYDANDPLPAVNRGYYFTGASSAASTNSYIISPLYSINLWTKPISGGYMLWQLPAMLKFSFTTLGVISIILTLQDTSTVSYTSTTVLFNNWHNIAFTGDIVNTKTRISFYLDGTLVNYLDSPSSSPFVSSGSVLIGSSDGTNGFTGFLWSLYVYNDNAHALTEWIATGCSSGCSSCPSELLCPDNCAFNNFYSSSCVSCSASCSSYGCRSSLTCRLCKYKECLSCDHFDGNCFSCITNAQLNSGVCSCNSNAIWIQSSESCEICDNYCQNCIGNGYFECSACIAGKFKVWNACVNDCPTGFTMPGCVSTTSSVIDENFDTAFQGSYGIFTTALSSSSYYFYNTPETYDPIPAYHRGLYFSSGSYLESNTPIYLSHSFSIGLWMFVVGSGSVLEKQDFLYMNELGAFTLTLESPLQATTTISTASLTITNWNYISLTVKYSLGASTITVYLNDSPQAPIVSNNFIFRDIVGKTLLLGKSNASSFNGFIYHFSLWNTPITDFSSQIANLCGTGLGSNCLWPCDMNHYYSGSSCTSCSTCSLGCRLGTTCNICYDLLCDKCTGFTSGLCFHCVAHASVSSGSCTCDTNYIVSTDGLSCIWGCAPNCSGCSGTLSTQCTSCNPGYFFLNGICYAHCPTGYTEDSSLNQCTNPPSSPIISVQLENLIYLDTVNSFSVGSSNTNTYPNWDSNDPIPAIYRGYYFKTSSIMTSTNSYIISSWFTITAWVKPTGQGNFLTQLNGASQLLSISFDLNGHAVISLLLEDTSLASYTTASNLFNSWHNIAFTGTISASFKTSITFYKDGSQVFTQLSSNSSPFISSGSITIGNTGSSSSFRGFLWSIMIYNDNSFALSEWISTGCQSGCSNCPSELLCPDSCTFNQFYSSGCTSCSSSCNTYGCRSLSTCRLCKQKECLSCSKFDGPCSSCIPNASLSSGSCSCNSNAVWSQLTESCEICYSVCSGCNGLRFIDCISCSSGYFSLSNVCVQNCPSGYLQTAGNCALDTAGLNGFVIDLKLNQIKDTVIDSQLGMPFMTGDDSNFYPAYTAKDPYAAKYRGYYFQGSSYMKIPDSYASSIPSLVISSEFTIAIWINPTGSMGTLFTKQKNDGTLASLYSFGISSYNPTISLLLTDGTTTSATSLNSVSVNSWNFIAATYKIDSTQTHKLSFFINTLSTDIRSLPASSWFQDIASSYYITISSSRASSTSFSSFYTGFLYELLLYNTIISPSSLFSTSCPTCSVCPISNACYPICSISQYWDGSSCIPCDTACSSVGCKDSLSNCNLCQDPLCYECDDYASTCIQCITNAHLDSGACVCDTGYFWDEVSLQCTTCSSACNYCIEPSAFGCTDCSSGFFMIGYVCLKFCPLGYTQSGNICKLVNEFVYDMKFDKLTGVIYDSVSNIPALTGNSIEFYPNYDYYDPLPAYLRGFYFNGNTSIMHLPKYKSYASPTLVLGTIFTFSTWINTESTTGTVFYKSSHLSVGSSLLELKIVGGYPTLILLMRGIQIIHQCENQITQLFWQHIAFILSTDSTRNSVITCFINTISDVSLVSLPLQYFEDDAASISVKIGARQTTTSNYENFYKGFIYEIAIYNSVKSINDLALPFSSCTESCPACLITKKCIPNCPIMEYWKGPNCNDCGACNKNCTSSCRYSGPSCTLCGDILCYDCADYENSCIECKTNSTFNSNCICDSPFGYNSLTESCSYCNITQYRGESDGQCYECPSNCTTCKSANSCLSCIKDAIISNGACVCKPGYNFSKKVCMISLFNATLFVDYDNSLYLNFSETLMQDLTSKDIEISIFNKSKIEWSMEMRGSKEYYISILMDSDIKQNTTVTLYFVNDQILSTNNSILQEKNLTGKLYEFNYATSSSNVEAISQQTTAAIHISVATSLIMALINPDPSCLWTTLNTLQVLSFITLSGIPLSSSLYSFLNSLNSYDVIPNLYEILAPESDGKTPYKEAKEFGYKTDLILLNAGNLLTVFSAIMAVYPAIIFFSQCSNKWFGKMFTGILKHYKYSVFLRFWIQSYLDIGAPAVIGLLIFSYNNETQIVNAVICISLCMYIFATPVVLIYILYANKYQIIKRKIPFLKKFDSLFYEFKPNQGMMSYQFYTLFFIRRLIYMSSLIFLSDIPIYQGLINIVLSVVTISYLLAYRPYSDFLHQFSNIFTEIVVGIVMILTTAFVMNLGDDAELWLEKIIYVNVAAIMVIQIFASLSSFFKTIYTIVKPKILQVINSESRARNYAINEVERTITLDRSITMDHDVRNLHRLETREGDPF</sequence>
<protein>
    <recommendedName>
        <fullName evidence="8">TNFR-Cys domain-containing protein</fullName>
    </recommendedName>
</protein>
<feature type="transmembrane region" description="Helical" evidence="7">
    <location>
        <begin position="4683"/>
        <end position="4708"/>
    </location>
</feature>
<dbReference type="PANTHER" id="PTHR46330:SF6">
    <property type="entry name" value="HEMATOPOIETIC DEATH RECEPTOR-RELATED"/>
    <property type="match status" value="1"/>
</dbReference>
<keyword evidence="7" id="KW-1133">Transmembrane helix</keyword>
<proteinExistence type="predicted"/>
<organism evidence="9 10">
    <name type="scientific">Blepharisma stoltei</name>
    <dbReference type="NCBI Taxonomy" id="1481888"/>
    <lineage>
        <taxon>Eukaryota</taxon>
        <taxon>Sar</taxon>
        <taxon>Alveolata</taxon>
        <taxon>Ciliophora</taxon>
        <taxon>Postciliodesmatophora</taxon>
        <taxon>Heterotrichea</taxon>
        <taxon>Heterotrichida</taxon>
        <taxon>Blepharismidae</taxon>
        <taxon>Blepharisma</taxon>
    </lineage>
</organism>
<feature type="domain" description="TNFR-Cys" evidence="8">
    <location>
        <begin position="140"/>
        <end position="178"/>
    </location>
</feature>
<evidence type="ECO:0000313" key="10">
    <source>
        <dbReference type="Proteomes" id="UP001162131"/>
    </source>
</evidence>
<feature type="transmembrane region" description="Helical" evidence="7">
    <location>
        <begin position="4829"/>
        <end position="4850"/>
    </location>
</feature>
<keyword evidence="7" id="KW-0812">Transmembrane</keyword>
<evidence type="ECO:0000256" key="6">
    <source>
        <dbReference type="ARBA" id="ARBA00023180"/>
    </source>
</evidence>